<sequence>MKRIIYFGKKTLDIFTISLNYEKILPGIKLNKINPFAEAINEFFPTKPMLGLLKRRITEIHLSPLTIWDNNKKNRVEIGQDN</sequence>
<comment type="caution">
    <text evidence="1">The sequence shown here is derived from an EMBL/GenBank/DDBJ whole genome shotgun (WGS) entry which is preliminary data.</text>
</comment>
<accession>A0A0F9QFD2</accession>
<gene>
    <name evidence="1" type="ORF">LCGC14_0725480</name>
</gene>
<proteinExistence type="predicted"/>
<protein>
    <submittedName>
        <fullName evidence="1">Uncharacterized protein</fullName>
    </submittedName>
</protein>
<dbReference type="EMBL" id="LAZR01001661">
    <property type="protein sequence ID" value="KKN41229.1"/>
    <property type="molecule type" value="Genomic_DNA"/>
</dbReference>
<organism evidence="1">
    <name type="scientific">marine sediment metagenome</name>
    <dbReference type="NCBI Taxonomy" id="412755"/>
    <lineage>
        <taxon>unclassified sequences</taxon>
        <taxon>metagenomes</taxon>
        <taxon>ecological metagenomes</taxon>
    </lineage>
</organism>
<dbReference type="AlphaFoldDB" id="A0A0F9QFD2"/>
<evidence type="ECO:0000313" key="1">
    <source>
        <dbReference type="EMBL" id="KKN41229.1"/>
    </source>
</evidence>
<name>A0A0F9QFD2_9ZZZZ</name>
<reference evidence="1" key="1">
    <citation type="journal article" date="2015" name="Nature">
        <title>Complex archaea that bridge the gap between prokaryotes and eukaryotes.</title>
        <authorList>
            <person name="Spang A."/>
            <person name="Saw J.H."/>
            <person name="Jorgensen S.L."/>
            <person name="Zaremba-Niedzwiedzka K."/>
            <person name="Martijn J."/>
            <person name="Lind A.E."/>
            <person name="van Eijk R."/>
            <person name="Schleper C."/>
            <person name="Guy L."/>
            <person name="Ettema T.J."/>
        </authorList>
    </citation>
    <scope>NUCLEOTIDE SEQUENCE</scope>
</reference>